<dbReference type="PANTHER" id="PTHR16399">
    <property type="entry name" value="GASDERMIN"/>
    <property type="match status" value="1"/>
</dbReference>
<organism evidence="5 6">
    <name type="scientific">Scyliorhinus torazame</name>
    <name type="common">Cloudy catshark</name>
    <name type="synonym">Catulus torazame</name>
    <dbReference type="NCBI Taxonomy" id="75743"/>
    <lineage>
        <taxon>Eukaryota</taxon>
        <taxon>Metazoa</taxon>
        <taxon>Chordata</taxon>
        <taxon>Craniata</taxon>
        <taxon>Vertebrata</taxon>
        <taxon>Chondrichthyes</taxon>
        <taxon>Elasmobranchii</taxon>
        <taxon>Galeomorphii</taxon>
        <taxon>Galeoidea</taxon>
        <taxon>Carcharhiniformes</taxon>
        <taxon>Scyliorhinidae</taxon>
        <taxon>Scyliorhinus</taxon>
    </lineage>
</organism>
<dbReference type="PANTHER" id="PTHR16399:SF18">
    <property type="entry name" value="GASDERMIN-A"/>
    <property type="match status" value="1"/>
</dbReference>
<dbReference type="GO" id="GO:0012505">
    <property type="term" value="C:endomembrane system"/>
    <property type="evidence" value="ECO:0007669"/>
    <property type="project" value="UniProtKB-SubCell"/>
</dbReference>
<dbReference type="InterPro" id="IPR040460">
    <property type="entry name" value="Gasdermin_pore"/>
</dbReference>
<name>A0A401P5W8_SCYTO</name>
<evidence type="ECO:0000256" key="3">
    <source>
        <dbReference type="ARBA" id="ARBA00023136"/>
    </source>
</evidence>
<comment type="caution">
    <text evidence="5">The sequence shown here is derived from an EMBL/GenBank/DDBJ whole genome shotgun (WGS) entry which is preliminary data.</text>
</comment>
<sequence length="318" mass="35406">MFKKAVQHLIEQIDSGGGLIPATSAYDAEKFKPLHLVHRRTNGPFWRKPTYRPTEFELKHVLVDEDTLVPVRQKEMSFTFLETVDGLIKGKAKVKLDPVTGKVECSKANCDTIQLQGTKQLSVSISELIESLKKRKIGRSWELIKNSYTGDLCIVTETLMSVEPITLKKVNKGASAFSISLPYSKAGTECSLLTERTLDIPKGAVLAYKVWDLTISEDGTLYLPAATLQLLVQSLKVKILPQQLNMVTSIVNDLECSQVGQFLEVDTRVLTEAAFGITAEMLNEIGIQVKREGVQKMRKTSLHELTIALYCLEALSNH</sequence>
<comment type="subcellular location">
    <subcellularLocation>
        <location evidence="1">Endomembrane system</location>
    </subcellularLocation>
</comment>
<dbReference type="OrthoDB" id="9944616at2759"/>
<accession>A0A401P5W8</accession>
<dbReference type="OMA" id="LAYKVWD"/>
<evidence type="ECO:0000259" key="4">
    <source>
        <dbReference type="Pfam" id="PF04598"/>
    </source>
</evidence>
<dbReference type="Pfam" id="PF04598">
    <property type="entry name" value="Gasdermin"/>
    <property type="match status" value="1"/>
</dbReference>
<evidence type="ECO:0000313" key="5">
    <source>
        <dbReference type="EMBL" id="GCB68522.1"/>
    </source>
</evidence>
<keyword evidence="3" id="KW-0472">Membrane</keyword>
<keyword evidence="6" id="KW-1185">Reference proteome</keyword>
<dbReference type="STRING" id="75743.A0A401P5W8"/>
<dbReference type="InterPro" id="IPR007677">
    <property type="entry name" value="Gasdermin"/>
</dbReference>
<dbReference type="Proteomes" id="UP000288216">
    <property type="component" value="Unassembled WGS sequence"/>
</dbReference>
<reference evidence="5 6" key="1">
    <citation type="journal article" date="2018" name="Nat. Ecol. Evol.">
        <title>Shark genomes provide insights into elasmobranch evolution and the origin of vertebrates.</title>
        <authorList>
            <person name="Hara Y"/>
            <person name="Yamaguchi K"/>
            <person name="Onimaru K"/>
            <person name="Kadota M"/>
            <person name="Koyanagi M"/>
            <person name="Keeley SD"/>
            <person name="Tatsumi K"/>
            <person name="Tanaka K"/>
            <person name="Motone F"/>
            <person name="Kageyama Y"/>
            <person name="Nozu R"/>
            <person name="Adachi N"/>
            <person name="Nishimura O"/>
            <person name="Nakagawa R"/>
            <person name="Tanegashima C"/>
            <person name="Kiyatake I"/>
            <person name="Matsumoto R"/>
            <person name="Murakumo K"/>
            <person name="Nishida K"/>
            <person name="Terakita A"/>
            <person name="Kuratani S"/>
            <person name="Sato K"/>
            <person name="Hyodo S Kuraku.S."/>
        </authorList>
    </citation>
    <scope>NUCLEOTIDE SEQUENCE [LARGE SCALE GENOMIC DNA]</scope>
</reference>
<comment type="similarity">
    <text evidence="2">Belongs to the gasdermin family.</text>
</comment>
<proteinExistence type="inferred from homology"/>
<gene>
    <name evidence="5" type="ORF">scyTo_0010410</name>
</gene>
<protein>
    <recommendedName>
        <fullName evidence="4">Gasdermin pore forming domain-containing protein</fullName>
    </recommendedName>
</protein>
<evidence type="ECO:0000313" key="6">
    <source>
        <dbReference type="Proteomes" id="UP000288216"/>
    </source>
</evidence>
<evidence type="ECO:0000256" key="1">
    <source>
        <dbReference type="ARBA" id="ARBA00004308"/>
    </source>
</evidence>
<dbReference type="AlphaFoldDB" id="A0A401P5W8"/>
<evidence type="ECO:0000256" key="2">
    <source>
        <dbReference type="ARBA" id="ARBA00009279"/>
    </source>
</evidence>
<feature type="domain" description="Gasdermin pore forming" evidence="4">
    <location>
        <begin position="1"/>
        <end position="225"/>
    </location>
</feature>
<dbReference type="EMBL" id="BFAA01004482">
    <property type="protein sequence ID" value="GCB68522.1"/>
    <property type="molecule type" value="Genomic_DNA"/>
</dbReference>